<reference evidence="3" key="1">
    <citation type="journal article" date="2019" name="Int. J. Syst. Evol. Microbiol.">
        <title>The Global Catalogue of Microorganisms (GCM) 10K type strain sequencing project: providing services to taxonomists for standard genome sequencing and annotation.</title>
        <authorList>
            <consortium name="The Broad Institute Genomics Platform"/>
            <consortium name="The Broad Institute Genome Sequencing Center for Infectious Disease"/>
            <person name="Wu L."/>
            <person name="Ma J."/>
        </authorList>
    </citation>
    <scope>NUCLEOTIDE SEQUENCE [LARGE SCALE GENOMIC DNA]</scope>
    <source>
        <strain evidence="3">CGMCC 1.18575</strain>
    </source>
</reference>
<keyword evidence="3" id="KW-1185">Reference proteome</keyword>
<dbReference type="Pfam" id="PF13798">
    <property type="entry name" value="PCYCGC"/>
    <property type="match status" value="1"/>
</dbReference>
<protein>
    <submittedName>
        <fullName evidence="2">PCYCGC motif-containing (Lipo)protein</fullName>
    </submittedName>
</protein>
<organism evidence="2 3">
    <name type="scientific">Cohnella soli</name>
    <dbReference type="NCBI Taxonomy" id="425005"/>
    <lineage>
        <taxon>Bacteria</taxon>
        <taxon>Bacillati</taxon>
        <taxon>Bacillota</taxon>
        <taxon>Bacilli</taxon>
        <taxon>Bacillales</taxon>
        <taxon>Paenibacillaceae</taxon>
        <taxon>Cohnella</taxon>
    </lineage>
</organism>
<feature type="signal peptide" evidence="1">
    <location>
        <begin position="1"/>
        <end position="20"/>
    </location>
</feature>
<proteinExistence type="predicted"/>
<dbReference type="EMBL" id="JBHSMI010000009">
    <property type="protein sequence ID" value="MFC5402112.1"/>
    <property type="molecule type" value="Genomic_DNA"/>
</dbReference>
<feature type="chain" id="PRO_5045220598" evidence="1">
    <location>
        <begin position="21"/>
        <end position="159"/>
    </location>
</feature>
<dbReference type="PROSITE" id="PS51257">
    <property type="entry name" value="PROKAR_LIPOPROTEIN"/>
    <property type="match status" value="1"/>
</dbReference>
<dbReference type="Proteomes" id="UP001596113">
    <property type="component" value="Unassembled WGS sequence"/>
</dbReference>
<evidence type="ECO:0000313" key="3">
    <source>
        <dbReference type="Proteomes" id="UP001596113"/>
    </source>
</evidence>
<dbReference type="RefSeq" id="WP_378130448.1">
    <property type="nucleotide sequence ID" value="NZ_JBHSMI010000009.1"/>
</dbReference>
<dbReference type="InterPro" id="IPR025673">
    <property type="entry name" value="PCYCGC"/>
</dbReference>
<evidence type="ECO:0000313" key="2">
    <source>
        <dbReference type="EMBL" id="MFC5402112.1"/>
    </source>
</evidence>
<comment type="caution">
    <text evidence="2">The sequence shown here is derived from an EMBL/GenBank/DDBJ whole genome shotgun (WGS) entry which is preliminary data.</text>
</comment>
<gene>
    <name evidence="2" type="ORF">ACFPOF_05115</name>
</gene>
<evidence type="ECO:0000256" key="1">
    <source>
        <dbReference type="SAM" id="SignalP"/>
    </source>
</evidence>
<accession>A0ABW0HSW4</accession>
<name>A0ABW0HSW4_9BACL</name>
<sequence>MKRATIILLGLGTLVLGGCAAKEQPHSNVHHAANGDLRELTSSSRTLPDFLNTQSSIVQVAYQAAATLGDTLRWIPCYCGCGESAGHQSNMNCFIHEIREDGSIEWDDHGTRCNVCVEIALTTAQLKEQGKSDLEIRQAIDGKYSKGYAKATDTPMPQS</sequence>
<keyword evidence="1" id="KW-0732">Signal</keyword>